<feature type="non-terminal residue" evidence="2">
    <location>
        <position position="1"/>
    </location>
</feature>
<sequence length="128" mass="14594">VLGSAVPHPHDCLMEPRSGKVRSGFPKRSCSNKELKRDDASLRSHRALDVILERQPLRRRQMQAMLGAPIQEVGRPPRPLRLAQIRRFAFIEIAAEMPAQVGQDPGRTQQFARARPVEPRIMMDKLLR</sequence>
<evidence type="ECO:0000313" key="3">
    <source>
        <dbReference type="Proteomes" id="UP000287033"/>
    </source>
</evidence>
<dbReference type="EMBL" id="BEZZ01269662">
    <property type="protein sequence ID" value="GCC49257.1"/>
    <property type="molecule type" value="Genomic_DNA"/>
</dbReference>
<keyword evidence="3" id="KW-1185">Reference proteome</keyword>
<comment type="caution">
    <text evidence="2">The sequence shown here is derived from an EMBL/GenBank/DDBJ whole genome shotgun (WGS) entry which is preliminary data.</text>
</comment>
<dbReference type="Proteomes" id="UP000287033">
    <property type="component" value="Unassembled WGS sequence"/>
</dbReference>
<feature type="region of interest" description="Disordered" evidence="1">
    <location>
        <begin position="1"/>
        <end position="38"/>
    </location>
</feature>
<evidence type="ECO:0000313" key="2">
    <source>
        <dbReference type="EMBL" id="GCC49257.1"/>
    </source>
</evidence>
<protein>
    <submittedName>
        <fullName evidence="2">Uncharacterized protein</fullName>
    </submittedName>
</protein>
<dbReference type="AlphaFoldDB" id="A0A401U2Y2"/>
<name>A0A401U2Y2_CHIPU</name>
<gene>
    <name evidence="2" type="ORF">chiPu_0033688</name>
</gene>
<evidence type="ECO:0000256" key="1">
    <source>
        <dbReference type="SAM" id="MobiDB-lite"/>
    </source>
</evidence>
<accession>A0A401U2Y2</accession>
<feature type="compositionally biased region" description="Basic and acidic residues" evidence="1">
    <location>
        <begin position="8"/>
        <end position="18"/>
    </location>
</feature>
<proteinExistence type="predicted"/>
<reference evidence="2 3" key="1">
    <citation type="journal article" date="2018" name="Nat. Ecol. Evol.">
        <title>Shark genomes provide insights into elasmobranch evolution and the origin of vertebrates.</title>
        <authorList>
            <person name="Hara Y"/>
            <person name="Yamaguchi K"/>
            <person name="Onimaru K"/>
            <person name="Kadota M"/>
            <person name="Koyanagi M"/>
            <person name="Keeley SD"/>
            <person name="Tatsumi K"/>
            <person name="Tanaka K"/>
            <person name="Motone F"/>
            <person name="Kageyama Y"/>
            <person name="Nozu R"/>
            <person name="Adachi N"/>
            <person name="Nishimura O"/>
            <person name="Nakagawa R"/>
            <person name="Tanegashima C"/>
            <person name="Kiyatake I"/>
            <person name="Matsumoto R"/>
            <person name="Murakumo K"/>
            <person name="Nishida K"/>
            <person name="Terakita A"/>
            <person name="Kuratani S"/>
            <person name="Sato K"/>
            <person name="Hyodo S Kuraku.S."/>
        </authorList>
    </citation>
    <scope>NUCLEOTIDE SEQUENCE [LARGE SCALE GENOMIC DNA]</scope>
</reference>
<organism evidence="2 3">
    <name type="scientific">Chiloscyllium punctatum</name>
    <name type="common">Brownbanded bambooshark</name>
    <name type="synonym">Hemiscyllium punctatum</name>
    <dbReference type="NCBI Taxonomy" id="137246"/>
    <lineage>
        <taxon>Eukaryota</taxon>
        <taxon>Metazoa</taxon>
        <taxon>Chordata</taxon>
        <taxon>Craniata</taxon>
        <taxon>Vertebrata</taxon>
        <taxon>Chondrichthyes</taxon>
        <taxon>Elasmobranchii</taxon>
        <taxon>Galeomorphii</taxon>
        <taxon>Galeoidea</taxon>
        <taxon>Orectolobiformes</taxon>
        <taxon>Hemiscylliidae</taxon>
        <taxon>Chiloscyllium</taxon>
    </lineage>
</organism>